<reference evidence="1" key="1">
    <citation type="journal article" date="2022" name="bioRxiv">
        <title>Sequencing and chromosome-scale assembly of the giantPleurodeles waltlgenome.</title>
        <authorList>
            <person name="Brown T."/>
            <person name="Elewa A."/>
            <person name="Iarovenko S."/>
            <person name="Subramanian E."/>
            <person name="Araus A.J."/>
            <person name="Petzold A."/>
            <person name="Susuki M."/>
            <person name="Suzuki K.-i.T."/>
            <person name="Hayashi T."/>
            <person name="Toyoda A."/>
            <person name="Oliveira C."/>
            <person name="Osipova E."/>
            <person name="Leigh N.D."/>
            <person name="Simon A."/>
            <person name="Yun M.H."/>
        </authorList>
    </citation>
    <scope>NUCLEOTIDE SEQUENCE</scope>
    <source>
        <strain evidence="1">20211129_DDA</strain>
        <tissue evidence="1">Liver</tissue>
    </source>
</reference>
<sequence length="90" mass="10032">FLAAKEGIGAVKRTSGHQLKDQIEELHKSKNLHLVHISTKKIQRHPVGNCAKMFLDVVCQKIEISVKVEKSAQCLQHAHESKGQNEIIVA</sequence>
<protein>
    <submittedName>
        <fullName evidence="1">Uncharacterized protein</fullName>
    </submittedName>
</protein>
<accession>A0AAV7P167</accession>
<keyword evidence="2" id="KW-1185">Reference proteome</keyword>
<proteinExistence type="predicted"/>
<evidence type="ECO:0000313" key="1">
    <source>
        <dbReference type="EMBL" id="KAJ1120363.1"/>
    </source>
</evidence>
<dbReference type="EMBL" id="JANPWB010000012">
    <property type="protein sequence ID" value="KAJ1120363.1"/>
    <property type="molecule type" value="Genomic_DNA"/>
</dbReference>
<evidence type="ECO:0000313" key="2">
    <source>
        <dbReference type="Proteomes" id="UP001066276"/>
    </source>
</evidence>
<dbReference type="Proteomes" id="UP001066276">
    <property type="component" value="Chromosome 8"/>
</dbReference>
<feature type="non-terminal residue" evidence="1">
    <location>
        <position position="90"/>
    </location>
</feature>
<dbReference type="AlphaFoldDB" id="A0AAV7P167"/>
<comment type="caution">
    <text evidence="1">The sequence shown here is derived from an EMBL/GenBank/DDBJ whole genome shotgun (WGS) entry which is preliminary data.</text>
</comment>
<gene>
    <name evidence="1" type="ORF">NDU88_008533</name>
</gene>
<name>A0AAV7P167_PLEWA</name>
<feature type="non-terminal residue" evidence="1">
    <location>
        <position position="1"/>
    </location>
</feature>
<organism evidence="1 2">
    <name type="scientific">Pleurodeles waltl</name>
    <name type="common">Iberian ribbed newt</name>
    <dbReference type="NCBI Taxonomy" id="8319"/>
    <lineage>
        <taxon>Eukaryota</taxon>
        <taxon>Metazoa</taxon>
        <taxon>Chordata</taxon>
        <taxon>Craniata</taxon>
        <taxon>Vertebrata</taxon>
        <taxon>Euteleostomi</taxon>
        <taxon>Amphibia</taxon>
        <taxon>Batrachia</taxon>
        <taxon>Caudata</taxon>
        <taxon>Salamandroidea</taxon>
        <taxon>Salamandridae</taxon>
        <taxon>Pleurodelinae</taxon>
        <taxon>Pleurodeles</taxon>
    </lineage>
</organism>